<dbReference type="Proteomes" id="UP000177968">
    <property type="component" value="Unassembled WGS sequence"/>
</dbReference>
<reference evidence="1 2" key="1">
    <citation type="journal article" date="2016" name="Nat. Commun.">
        <title>Thousands of microbial genomes shed light on interconnected biogeochemical processes in an aquifer system.</title>
        <authorList>
            <person name="Anantharaman K."/>
            <person name="Brown C.T."/>
            <person name="Hug L.A."/>
            <person name="Sharon I."/>
            <person name="Castelle C.J."/>
            <person name="Probst A.J."/>
            <person name="Thomas B.C."/>
            <person name="Singh A."/>
            <person name="Wilkins M.J."/>
            <person name="Karaoz U."/>
            <person name="Brodie E.L."/>
            <person name="Williams K.H."/>
            <person name="Hubbard S.S."/>
            <person name="Banfield J.F."/>
        </authorList>
    </citation>
    <scope>NUCLEOTIDE SEQUENCE [LARGE SCALE GENOMIC DNA]</scope>
</reference>
<evidence type="ECO:0000313" key="1">
    <source>
        <dbReference type="EMBL" id="OGG87429.1"/>
    </source>
</evidence>
<gene>
    <name evidence="1" type="ORF">A3H15_02920</name>
</gene>
<dbReference type="AlphaFoldDB" id="A0A1F6FNJ1"/>
<proteinExistence type="predicted"/>
<dbReference type="EMBL" id="MFMO01000028">
    <property type="protein sequence ID" value="OGG87429.1"/>
    <property type="molecule type" value="Genomic_DNA"/>
</dbReference>
<evidence type="ECO:0000313" key="2">
    <source>
        <dbReference type="Proteomes" id="UP000177968"/>
    </source>
</evidence>
<sequence length="59" mass="6927">MGSALYERYISNADKAPACQSWNLSRENERRLLKENADLLRQHKNYNEDRLIETMSPAD</sequence>
<protein>
    <submittedName>
        <fullName evidence="1">Uncharacterized protein</fullName>
    </submittedName>
</protein>
<name>A0A1F6FNJ1_9BACT</name>
<accession>A0A1F6FNJ1</accession>
<comment type="caution">
    <text evidence="1">The sequence shown here is derived from an EMBL/GenBank/DDBJ whole genome shotgun (WGS) entry which is preliminary data.</text>
</comment>
<organism evidence="1 2">
    <name type="scientific">Candidatus Kaiserbacteria bacterium RIFCSPLOWO2_12_FULL_50_28</name>
    <dbReference type="NCBI Taxonomy" id="1798527"/>
    <lineage>
        <taxon>Bacteria</taxon>
        <taxon>Candidatus Kaiseribacteriota</taxon>
    </lineage>
</organism>